<proteinExistence type="predicted"/>
<keyword evidence="2" id="KW-1185">Reference proteome</keyword>
<name>A0ABS7VWN7_STROV</name>
<gene>
    <name evidence="1" type="ORF">KVH32_00585</name>
</gene>
<sequence>MNIWKPDPGETLLARSPVSFATGAASRVRGMRWFRDPERNDIQHELTGWPDGPDFTARSVGGATAQKGLRGVAKATGVAVMAMLSAAGGNVSGSSVASTDDGSDFPDDPANEVDDFPVLWAAPMTIARTLPWQLDPGRIDEKHTSTHLIVTDRRLVVVVLPYDKRAFEHIDDEPIWQCPLTDVASVVPRNFKDGNDFSITFADESWCRLKSFRRQKLMRYLAPRRELIPLGQLSPQQQKRVLAFATEMQMPDSVSPNVTRNEGGRFHVEILLPSRLTSAFGATEVSITMDTEGREIDVDDYLPGDF</sequence>
<evidence type="ECO:0000313" key="1">
    <source>
        <dbReference type="EMBL" id="MBZ6149668.1"/>
    </source>
</evidence>
<dbReference type="Proteomes" id="UP000758701">
    <property type="component" value="Unassembled WGS sequence"/>
</dbReference>
<organism evidence="1 2">
    <name type="scientific">Streptomyces olivaceus</name>
    <dbReference type="NCBI Taxonomy" id="47716"/>
    <lineage>
        <taxon>Bacteria</taxon>
        <taxon>Bacillati</taxon>
        <taxon>Actinomycetota</taxon>
        <taxon>Actinomycetes</taxon>
        <taxon>Kitasatosporales</taxon>
        <taxon>Streptomycetaceae</taxon>
        <taxon>Streptomyces</taxon>
    </lineage>
</organism>
<protein>
    <submittedName>
        <fullName evidence="1">Uncharacterized protein</fullName>
    </submittedName>
</protein>
<reference evidence="1 2" key="1">
    <citation type="submission" date="2021-06" db="EMBL/GenBank/DDBJ databases">
        <title>Ecological speciation of a Streptomyces species isolated from different habitats and geographic origins.</title>
        <authorList>
            <person name="Wang J."/>
        </authorList>
    </citation>
    <scope>NUCLEOTIDE SEQUENCE [LARGE SCALE GENOMIC DNA]</scope>
    <source>
        <strain evidence="1 2">FXJ8.012</strain>
    </source>
</reference>
<evidence type="ECO:0000313" key="2">
    <source>
        <dbReference type="Proteomes" id="UP000758701"/>
    </source>
</evidence>
<dbReference type="EMBL" id="JAHSTP010000001">
    <property type="protein sequence ID" value="MBZ6149668.1"/>
    <property type="molecule type" value="Genomic_DNA"/>
</dbReference>
<comment type="caution">
    <text evidence="1">The sequence shown here is derived from an EMBL/GenBank/DDBJ whole genome shotgun (WGS) entry which is preliminary data.</text>
</comment>
<accession>A0ABS7VWN7</accession>
<dbReference type="RefSeq" id="WP_070388880.1">
    <property type="nucleotide sequence ID" value="NZ_JAHSST010000001.1"/>
</dbReference>